<proteinExistence type="predicted"/>
<keyword evidence="2" id="KW-1185">Reference proteome</keyword>
<accession>A0AAD6HY73</accession>
<gene>
    <name evidence="1" type="ORF">N7460_012901</name>
</gene>
<organism evidence="1 2">
    <name type="scientific">Penicillium canescens</name>
    <dbReference type="NCBI Taxonomy" id="5083"/>
    <lineage>
        <taxon>Eukaryota</taxon>
        <taxon>Fungi</taxon>
        <taxon>Dikarya</taxon>
        <taxon>Ascomycota</taxon>
        <taxon>Pezizomycotina</taxon>
        <taxon>Eurotiomycetes</taxon>
        <taxon>Eurotiomycetidae</taxon>
        <taxon>Eurotiales</taxon>
        <taxon>Aspergillaceae</taxon>
        <taxon>Penicillium</taxon>
    </lineage>
</organism>
<dbReference type="AlphaFoldDB" id="A0AAD6HY73"/>
<dbReference type="Proteomes" id="UP001219568">
    <property type="component" value="Unassembled WGS sequence"/>
</dbReference>
<reference evidence="1" key="1">
    <citation type="journal article" date="2023" name="IMA Fungus">
        <title>Comparative genomic study of the Penicillium genus elucidates a diverse pangenome and 15 lateral gene transfer events.</title>
        <authorList>
            <person name="Petersen C."/>
            <person name="Sorensen T."/>
            <person name="Nielsen M.R."/>
            <person name="Sondergaard T.E."/>
            <person name="Sorensen J.L."/>
            <person name="Fitzpatrick D.A."/>
            <person name="Frisvad J.C."/>
            <person name="Nielsen K.L."/>
        </authorList>
    </citation>
    <scope>NUCLEOTIDE SEQUENCE</scope>
    <source>
        <strain evidence="1">IBT 15450</strain>
    </source>
</reference>
<dbReference type="EMBL" id="JAQJZL010000016">
    <property type="protein sequence ID" value="KAJ6022506.1"/>
    <property type="molecule type" value="Genomic_DNA"/>
</dbReference>
<protein>
    <submittedName>
        <fullName evidence="1">Uncharacterized protein</fullName>
    </submittedName>
</protein>
<reference evidence="1" key="2">
    <citation type="submission" date="2023-01" db="EMBL/GenBank/DDBJ databases">
        <authorList>
            <person name="Petersen C."/>
        </authorList>
    </citation>
    <scope>NUCLEOTIDE SEQUENCE</scope>
    <source>
        <strain evidence="1">IBT 15450</strain>
    </source>
</reference>
<evidence type="ECO:0000313" key="1">
    <source>
        <dbReference type="EMBL" id="KAJ6022506.1"/>
    </source>
</evidence>
<comment type="caution">
    <text evidence="1">The sequence shown here is derived from an EMBL/GenBank/DDBJ whole genome shotgun (WGS) entry which is preliminary data.</text>
</comment>
<name>A0AAD6HY73_PENCN</name>
<sequence>MTGNDACGMQVHVSQGEGKWELKDLQAMSHNIIYFECAIDALPPMARRDTPAAPRNSWSVGIASVDVKPLIISFRS</sequence>
<evidence type="ECO:0000313" key="2">
    <source>
        <dbReference type="Proteomes" id="UP001219568"/>
    </source>
</evidence>